<evidence type="ECO:0000256" key="10">
    <source>
        <dbReference type="SAM" id="Coils"/>
    </source>
</evidence>
<comment type="similarity">
    <text evidence="8">Belongs to the GYP5 family.</text>
</comment>
<evidence type="ECO:0000256" key="6">
    <source>
        <dbReference type="ARBA" id="ARBA00022927"/>
    </source>
</evidence>
<feature type="compositionally biased region" description="Polar residues" evidence="11">
    <location>
        <begin position="168"/>
        <end position="179"/>
    </location>
</feature>
<reference evidence="13 14" key="1">
    <citation type="journal article" date="2016" name="Nat. Commun.">
        <title>Ectomycorrhizal ecology is imprinted in the genome of the dominant symbiotic fungus Cenococcum geophilum.</title>
        <authorList>
            <consortium name="DOE Joint Genome Institute"/>
            <person name="Peter M."/>
            <person name="Kohler A."/>
            <person name="Ohm R.A."/>
            <person name="Kuo A."/>
            <person name="Krutzmann J."/>
            <person name="Morin E."/>
            <person name="Arend M."/>
            <person name="Barry K.W."/>
            <person name="Binder M."/>
            <person name="Choi C."/>
            <person name="Clum A."/>
            <person name="Copeland A."/>
            <person name="Grisel N."/>
            <person name="Haridas S."/>
            <person name="Kipfer T."/>
            <person name="LaButti K."/>
            <person name="Lindquist E."/>
            <person name="Lipzen A."/>
            <person name="Maire R."/>
            <person name="Meier B."/>
            <person name="Mihaltcheva S."/>
            <person name="Molinier V."/>
            <person name="Murat C."/>
            <person name="Poggeler S."/>
            <person name="Quandt C.A."/>
            <person name="Sperisen C."/>
            <person name="Tritt A."/>
            <person name="Tisserant E."/>
            <person name="Crous P.W."/>
            <person name="Henrissat B."/>
            <person name="Nehls U."/>
            <person name="Egli S."/>
            <person name="Spatafora J.W."/>
            <person name="Grigoriev I.V."/>
            <person name="Martin F.M."/>
        </authorList>
    </citation>
    <scope>NUCLEOTIDE SEQUENCE [LARGE SCALE GENOMIC DNA]</scope>
    <source>
        <strain evidence="13 14">CBS 207.34</strain>
    </source>
</reference>
<dbReference type="Proteomes" id="UP000250140">
    <property type="component" value="Unassembled WGS sequence"/>
</dbReference>
<dbReference type="FunFam" id="1.10.10.750:FF:000003">
    <property type="entry name" value="GTPase activating protein (Evi5)"/>
    <property type="match status" value="1"/>
</dbReference>
<evidence type="ECO:0000256" key="5">
    <source>
        <dbReference type="ARBA" id="ARBA00022892"/>
    </source>
</evidence>
<dbReference type="PANTHER" id="PTHR47219:SF9">
    <property type="entry name" value="GTPASE ACTIVATING PROTEIN AND CENTROSOME-ASSOCIATED, ISOFORM B"/>
    <property type="match status" value="1"/>
</dbReference>
<dbReference type="PANTHER" id="PTHR47219">
    <property type="entry name" value="RAB GTPASE-ACTIVATING PROTEIN 1-LIKE"/>
    <property type="match status" value="1"/>
</dbReference>
<protein>
    <recommendedName>
        <fullName evidence="9">GTPase-activating protein GYP5</fullName>
    </recommendedName>
</protein>
<comment type="subcellular location">
    <subcellularLocation>
        <location evidence="1">Cytoplasm</location>
    </subcellularLocation>
</comment>
<evidence type="ECO:0000256" key="8">
    <source>
        <dbReference type="ARBA" id="ARBA00061661"/>
    </source>
</evidence>
<gene>
    <name evidence="13" type="ORF">AOQ84DRAFT_164231</name>
</gene>
<feature type="compositionally biased region" description="Low complexity" evidence="11">
    <location>
        <begin position="38"/>
        <end position="54"/>
    </location>
</feature>
<feature type="compositionally biased region" description="Low complexity" evidence="11">
    <location>
        <begin position="437"/>
        <end position="471"/>
    </location>
</feature>
<dbReference type="InterPro" id="IPR035969">
    <property type="entry name" value="Rab-GAP_TBC_sf"/>
</dbReference>
<evidence type="ECO:0000256" key="1">
    <source>
        <dbReference type="ARBA" id="ARBA00004496"/>
    </source>
</evidence>
<keyword evidence="3" id="KW-0343">GTPase activation</keyword>
<sequence length="896" mass="98560">MTTRPSTANSSDREGETFEDASDMTPRPTSHSDRSRSRSLTNRRPSSSSTTTRDSITEHPLPTMPNGAAGEGVNDHVEEYGENAPPAKSPLLTAHRISVTSDMDDVSLEEPIKNDVQSSPPKLPPKVPPRERIGLRGLSGTMPPVNFPPPPSAPERQTIPAPPPPSRKITSPFSWLSRNTTEKKITSPPLPAVSPGHDRRNTNASMATIGSNPELMLSKIEDEGPTDGSNNRSSQSSLRDRFKFLRMREEAGIIGLDDENGQNGAGPGGALAGLAGRPTNTGLGIVSPESVSEEKEDKAPSTPRAPPSPGLMTVKQPTINPNLAPGTAAGIAAGPAGDSAAPVDWDLWQSVVYEGPAAVARTSPEELNQAIASGIPHAIRGVVWQVLAQSKNEELEGVYRELVVRGTDKERATIQLPHMSRENSGHVNGNGKEKDSIASSSSSIHSDQSTPATTATSTTTNAAAGSPTATGEQGPETMAKLQASLIAEKKKKAKEEAAALLKLEKAIRRDLGARTSYSKYVMAAGLQEGLFGVCKAYALFDDAVGYAQGMNFIAMPLLFNMPEEEAFCLLVRLMNKYGLRDMFIHDMPGLHLHLYQFERLLEDFEPALYCHLHRRGVSPQLYATQWFLTLFAYRFPLQLVLRIYDLILSEGLEGAILKFGIVLMQKNTQTLLGMKDMGALTTFLKERLFDVYIDKAPSASSLLESGFFGSAGGIDKEVYRADMLVQDACAVKVTPEMLKQYTAEWREKQRVEKERETEIESLKQMAQALSIKVRTLEERAEKSDTEHVQVASELVRTKVENETLQDENEVLKTRVQELQKIVETQPEEVEQRLKNEMETVMQRNIVVHNENRALEEQLADMEKELVETKMQWAEINSEHETLKQKWNNITQLMKSQ</sequence>
<keyword evidence="4" id="KW-0963">Cytoplasm</keyword>
<dbReference type="GO" id="GO:0005096">
    <property type="term" value="F:GTPase activator activity"/>
    <property type="evidence" value="ECO:0007669"/>
    <property type="project" value="UniProtKB-KW"/>
</dbReference>
<dbReference type="OrthoDB" id="295078at2759"/>
<dbReference type="Pfam" id="PF23436">
    <property type="entry name" value="RabGap-TBC_2"/>
    <property type="match status" value="1"/>
</dbReference>
<dbReference type="GO" id="GO:0016192">
    <property type="term" value="P:vesicle-mediated transport"/>
    <property type="evidence" value="ECO:0007669"/>
    <property type="project" value="UniProtKB-KW"/>
</dbReference>
<keyword evidence="2" id="KW-0813">Transport</keyword>
<dbReference type="InterPro" id="IPR050302">
    <property type="entry name" value="Rab_GAP_TBC_domain"/>
</dbReference>
<dbReference type="Gene3D" id="1.10.472.80">
    <property type="entry name" value="Ypt/Rab-GAP domain of gyp1p, domain 3"/>
    <property type="match status" value="1"/>
</dbReference>
<dbReference type="InterPro" id="IPR000195">
    <property type="entry name" value="Rab-GAP-TBC_dom"/>
</dbReference>
<name>A0A8E2F881_9PEZI</name>
<keyword evidence="5" id="KW-0931">ER-Golgi transport</keyword>
<dbReference type="PROSITE" id="PS50086">
    <property type="entry name" value="TBC_RABGAP"/>
    <property type="match status" value="1"/>
</dbReference>
<feature type="coiled-coil region" evidence="10">
    <location>
        <begin position="748"/>
        <end position="878"/>
    </location>
</feature>
<feature type="region of interest" description="Disordered" evidence="11">
    <location>
        <begin position="413"/>
        <end position="476"/>
    </location>
</feature>
<feature type="region of interest" description="Disordered" evidence="11">
    <location>
        <begin position="255"/>
        <end position="326"/>
    </location>
</feature>
<dbReference type="Gene3D" id="1.10.10.750">
    <property type="entry name" value="Ypt/Rab-GAP domain of gyp1p, domain 1"/>
    <property type="match status" value="1"/>
</dbReference>
<keyword evidence="14" id="KW-1185">Reference proteome</keyword>
<evidence type="ECO:0000313" key="14">
    <source>
        <dbReference type="Proteomes" id="UP000250140"/>
    </source>
</evidence>
<feature type="compositionally biased region" description="Polar residues" evidence="11">
    <location>
        <begin position="227"/>
        <end position="237"/>
    </location>
</feature>
<feature type="compositionally biased region" description="Polar residues" evidence="11">
    <location>
        <begin position="202"/>
        <end position="211"/>
    </location>
</feature>
<organism evidence="13 14">
    <name type="scientific">Glonium stellatum</name>
    <dbReference type="NCBI Taxonomy" id="574774"/>
    <lineage>
        <taxon>Eukaryota</taxon>
        <taxon>Fungi</taxon>
        <taxon>Dikarya</taxon>
        <taxon>Ascomycota</taxon>
        <taxon>Pezizomycotina</taxon>
        <taxon>Dothideomycetes</taxon>
        <taxon>Pleosporomycetidae</taxon>
        <taxon>Gloniales</taxon>
        <taxon>Gloniaceae</taxon>
        <taxon>Glonium</taxon>
    </lineage>
</organism>
<dbReference type="GO" id="GO:0015031">
    <property type="term" value="P:protein transport"/>
    <property type="evidence" value="ECO:0007669"/>
    <property type="project" value="UniProtKB-KW"/>
</dbReference>
<evidence type="ECO:0000256" key="4">
    <source>
        <dbReference type="ARBA" id="ARBA00022490"/>
    </source>
</evidence>
<keyword evidence="6" id="KW-0653">Protein transport</keyword>
<evidence type="ECO:0000256" key="2">
    <source>
        <dbReference type="ARBA" id="ARBA00022448"/>
    </source>
</evidence>
<dbReference type="SUPFAM" id="SSF47923">
    <property type="entry name" value="Ypt/Rab-GAP domain of gyp1p"/>
    <property type="match status" value="2"/>
</dbReference>
<keyword evidence="7 10" id="KW-0175">Coiled coil</keyword>
<feature type="region of interest" description="Disordered" evidence="11">
    <location>
        <begin position="1"/>
        <end position="240"/>
    </location>
</feature>
<proteinExistence type="inferred from homology"/>
<dbReference type="Gene3D" id="1.10.8.270">
    <property type="entry name" value="putative rabgap domain of human tbc1 domain family member 14 like domains"/>
    <property type="match status" value="1"/>
</dbReference>
<feature type="compositionally biased region" description="Polar residues" evidence="11">
    <location>
        <begin position="1"/>
        <end position="10"/>
    </location>
</feature>
<evidence type="ECO:0000256" key="11">
    <source>
        <dbReference type="SAM" id="MobiDB-lite"/>
    </source>
</evidence>
<dbReference type="EMBL" id="KV748920">
    <property type="protein sequence ID" value="OCL12135.1"/>
    <property type="molecule type" value="Genomic_DNA"/>
</dbReference>
<dbReference type="AlphaFoldDB" id="A0A8E2F881"/>
<feature type="domain" description="Rab-GAP TBC" evidence="12">
    <location>
        <begin position="374"/>
        <end position="651"/>
    </location>
</feature>
<accession>A0A8E2F881</accession>
<evidence type="ECO:0000313" key="13">
    <source>
        <dbReference type="EMBL" id="OCL12135.1"/>
    </source>
</evidence>
<dbReference type="FunFam" id="1.10.472.80:FF:000044">
    <property type="entry name" value="GTPase-activating protein GYP5"/>
    <property type="match status" value="1"/>
</dbReference>
<dbReference type="SMART" id="SM00164">
    <property type="entry name" value="TBC"/>
    <property type="match status" value="1"/>
</dbReference>
<evidence type="ECO:0000259" key="12">
    <source>
        <dbReference type="PROSITE" id="PS50086"/>
    </source>
</evidence>
<evidence type="ECO:0000256" key="9">
    <source>
        <dbReference type="ARBA" id="ARBA00072088"/>
    </source>
</evidence>
<dbReference type="GO" id="GO:0005737">
    <property type="term" value="C:cytoplasm"/>
    <property type="evidence" value="ECO:0007669"/>
    <property type="project" value="UniProtKB-SubCell"/>
</dbReference>
<evidence type="ECO:0000256" key="3">
    <source>
        <dbReference type="ARBA" id="ARBA00022468"/>
    </source>
</evidence>
<evidence type="ECO:0000256" key="7">
    <source>
        <dbReference type="ARBA" id="ARBA00023054"/>
    </source>
</evidence>